<dbReference type="EMBL" id="LQXD01000074">
    <property type="protein sequence ID" value="OIJ20107.1"/>
    <property type="molecule type" value="Genomic_DNA"/>
</dbReference>
<dbReference type="AlphaFoldDB" id="A0A1S2M8F9"/>
<sequence>MTTLILILILIISIADNLLRKRLVTGMFKSLQETDAEKVYLGLRVIVALTKSDCLASCHCCCGANKQKSLKRSKRLRYYILNNMILLEVLS</sequence>
<evidence type="ECO:0000313" key="1">
    <source>
        <dbReference type="EMBL" id="OIJ20107.1"/>
    </source>
</evidence>
<accession>A0A1S2M8F9</accession>
<name>A0A1S2M8F9_9BACI</name>
<gene>
    <name evidence="1" type="ORF">AWH56_08680</name>
</gene>
<organism evidence="1">
    <name type="scientific">Anaerobacillus isosaccharinicus</name>
    <dbReference type="NCBI Taxonomy" id="1532552"/>
    <lineage>
        <taxon>Bacteria</taxon>
        <taxon>Bacillati</taxon>
        <taxon>Bacillota</taxon>
        <taxon>Bacilli</taxon>
        <taxon>Bacillales</taxon>
        <taxon>Bacillaceae</taxon>
        <taxon>Anaerobacillus</taxon>
    </lineage>
</organism>
<comment type="caution">
    <text evidence="1">The sequence shown here is derived from an EMBL/GenBank/DDBJ whole genome shotgun (WGS) entry which is preliminary data.</text>
</comment>
<proteinExistence type="predicted"/>
<protein>
    <submittedName>
        <fullName evidence="1">Uncharacterized protein</fullName>
    </submittedName>
</protein>
<reference evidence="1" key="1">
    <citation type="submission" date="2016-10" db="EMBL/GenBank/DDBJ databases">
        <title>Draft genome sequences of four alkaliphilic bacteria belonging to the Anaerobacillus genus.</title>
        <authorList>
            <person name="Bassil N.M."/>
            <person name="Lloyd J.R."/>
        </authorList>
    </citation>
    <scope>NUCLEOTIDE SEQUENCE [LARGE SCALE GENOMIC DNA]</scope>
    <source>
        <strain evidence="1">NB2006</strain>
    </source>
</reference>